<dbReference type="GO" id="GO:0008270">
    <property type="term" value="F:zinc ion binding"/>
    <property type="evidence" value="ECO:0007669"/>
    <property type="project" value="UniProtKB-KW"/>
</dbReference>
<keyword evidence="5" id="KW-1185">Reference proteome</keyword>
<dbReference type="OrthoDB" id="10585108at2759"/>
<protein>
    <recommendedName>
        <fullName evidence="3">C2H2-type domain-containing protein</fullName>
    </recommendedName>
</protein>
<evidence type="ECO:0000256" key="2">
    <source>
        <dbReference type="SAM" id="MobiDB-lite"/>
    </source>
</evidence>
<dbReference type="HOGENOM" id="CLU_1224917_0_0_1"/>
<dbReference type="EMBL" id="ABDG02000018">
    <property type="protein sequence ID" value="EHK48724.1"/>
    <property type="molecule type" value="Genomic_DNA"/>
</dbReference>
<keyword evidence="1" id="KW-0479">Metal-binding</keyword>
<gene>
    <name evidence="4" type="ORF">TRIATDRAFT_298089</name>
</gene>
<dbReference type="Gene3D" id="3.30.160.60">
    <property type="entry name" value="Classic Zinc Finger"/>
    <property type="match status" value="1"/>
</dbReference>
<evidence type="ECO:0000256" key="1">
    <source>
        <dbReference type="PROSITE-ProRule" id="PRU00042"/>
    </source>
</evidence>
<feature type="region of interest" description="Disordered" evidence="2">
    <location>
        <begin position="88"/>
        <end position="116"/>
    </location>
</feature>
<feature type="domain" description="C2H2-type" evidence="3">
    <location>
        <begin position="189"/>
        <end position="220"/>
    </location>
</feature>
<evidence type="ECO:0000313" key="4">
    <source>
        <dbReference type="EMBL" id="EHK48724.1"/>
    </source>
</evidence>
<name>G9NLG2_HYPAI</name>
<dbReference type="PROSITE" id="PS50157">
    <property type="entry name" value="ZINC_FINGER_C2H2_2"/>
    <property type="match status" value="1"/>
</dbReference>
<dbReference type="eggNOG" id="ENOG502RJ2W">
    <property type="taxonomic scope" value="Eukaryota"/>
</dbReference>
<evidence type="ECO:0000313" key="5">
    <source>
        <dbReference type="Proteomes" id="UP000005426"/>
    </source>
</evidence>
<keyword evidence="1" id="KW-0862">Zinc</keyword>
<reference evidence="4 5" key="1">
    <citation type="journal article" date="2011" name="Genome Biol.">
        <title>Comparative genome sequence analysis underscores mycoparasitism as the ancestral life style of Trichoderma.</title>
        <authorList>
            <person name="Kubicek C.P."/>
            <person name="Herrera-Estrella A."/>
            <person name="Seidl-Seiboth V."/>
            <person name="Martinez D.A."/>
            <person name="Druzhinina I.S."/>
            <person name="Thon M."/>
            <person name="Zeilinger S."/>
            <person name="Casas-Flores S."/>
            <person name="Horwitz B.A."/>
            <person name="Mukherjee P.K."/>
            <person name="Mukherjee M."/>
            <person name="Kredics L."/>
            <person name="Alcaraz L.D."/>
            <person name="Aerts A."/>
            <person name="Antal Z."/>
            <person name="Atanasova L."/>
            <person name="Cervantes-Badillo M.G."/>
            <person name="Challacombe J."/>
            <person name="Chertkov O."/>
            <person name="McCluskey K."/>
            <person name="Coulpier F."/>
            <person name="Deshpande N."/>
            <person name="von Doehren H."/>
            <person name="Ebbole D.J."/>
            <person name="Esquivel-Naranjo E.U."/>
            <person name="Fekete E."/>
            <person name="Flipphi M."/>
            <person name="Glaser F."/>
            <person name="Gomez-Rodriguez E.Y."/>
            <person name="Gruber S."/>
            <person name="Han C."/>
            <person name="Henrissat B."/>
            <person name="Hermosa R."/>
            <person name="Hernandez-Onate M."/>
            <person name="Karaffa L."/>
            <person name="Kosti I."/>
            <person name="Le Crom S."/>
            <person name="Lindquist E."/>
            <person name="Lucas S."/>
            <person name="Luebeck M."/>
            <person name="Luebeck P.S."/>
            <person name="Margeot A."/>
            <person name="Metz B."/>
            <person name="Misra M."/>
            <person name="Nevalainen H."/>
            <person name="Omann M."/>
            <person name="Packer N."/>
            <person name="Perrone G."/>
            <person name="Uresti-Rivera E.E."/>
            <person name="Salamov A."/>
            <person name="Schmoll M."/>
            <person name="Seiboth B."/>
            <person name="Shapiro H."/>
            <person name="Sukno S."/>
            <person name="Tamayo-Ramos J.A."/>
            <person name="Tisch D."/>
            <person name="Wiest A."/>
            <person name="Wilkinson H.H."/>
            <person name="Zhang M."/>
            <person name="Coutinho P.M."/>
            <person name="Kenerley C.M."/>
            <person name="Monte E."/>
            <person name="Baker S.E."/>
            <person name="Grigoriev I.V."/>
        </authorList>
    </citation>
    <scope>NUCLEOTIDE SEQUENCE [LARGE SCALE GENOMIC DNA]</scope>
    <source>
        <strain evidence="5">ATCC 20476 / IMI 206040</strain>
    </source>
</reference>
<sequence length="226" mass="25025">MDTQNTFPATYAEENNRNNIVNDTEMSNVVDGGGVGTGLAPFDHINPNYVFDFGGMVIDPTLSNDIGLADDLNDGEMGIGSVSLDNEVFAGGTEDSGTEDSPATSVTKHRYSEVDNDGRREPGKMWCCDRWYSTKGGFQKHLDTGNPTLPCEAKPVPCSSKLFSTDPELKRHYRTAHKGWARANGLSDLSCSCVACGKTFTRPDNRNKHWKRFKRCREKIEQMKDT</sequence>
<dbReference type="InterPro" id="IPR013087">
    <property type="entry name" value="Znf_C2H2_type"/>
</dbReference>
<dbReference type="AlphaFoldDB" id="G9NLG2"/>
<comment type="caution">
    <text evidence="4">The sequence shown here is derived from an EMBL/GenBank/DDBJ whole genome shotgun (WGS) entry which is preliminary data.</text>
</comment>
<proteinExistence type="predicted"/>
<dbReference type="STRING" id="452589.G9NLG2"/>
<organism evidence="4 5">
    <name type="scientific">Hypocrea atroviridis (strain ATCC 20476 / IMI 206040)</name>
    <name type="common">Trichoderma atroviride</name>
    <dbReference type="NCBI Taxonomy" id="452589"/>
    <lineage>
        <taxon>Eukaryota</taxon>
        <taxon>Fungi</taxon>
        <taxon>Dikarya</taxon>
        <taxon>Ascomycota</taxon>
        <taxon>Pezizomycotina</taxon>
        <taxon>Sordariomycetes</taxon>
        <taxon>Hypocreomycetidae</taxon>
        <taxon>Hypocreales</taxon>
        <taxon>Hypocreaceae</taxon>
        <taxon>Trichoderma</taxon>
    </lineage>
</organism>
<accession>G9NLG2</accession>
<keyword evidence="1" id="KW-0863">Zinc-finger</keyword>
<evidence type="ECO:0000259" key="3">
    <source>
        <dbReference type="PROSITE" id="PS50157"/>
    </source>
</evidence>
<dbReference type="Proteomes" id="UP000005426">
    <property type="component" value="Unassembled WGS sequence"/>
</dbReference>